<keyword evidence="5" id="KW-0670">Pyruvate</keyword>
<dbReference type="Pfam" id="PF02779">
    <property type="entry name" value="Transket_pyr"/>
    <property type="match status" value="1"/>
</dbReference>
<protein>
    <submittedName>
        <fullName evidence="5">Pyruvate dehydrogenase E1 component beta subunit</fullName>
    </submittedName>
</protein>
<keyword evidence="3" id="KW-0786">Thiamine pyrophosphate</keyword>
<evidence type="ECO:0000256" key="3">
    <source>
        <dbReference type="ARBA" id="ARBA00023052"/>
    </source>
</evidence>
<keyword evidence="2" id="KW-0560">Oxidoreductase</keyword>
<evidence type="ECO:0000256" key="1">
    <source>
        <dbReference type="ARBA" id="ARBA00001964"/>
    </source>
</evidence>
<evidence type="ECO:0000313" key="6">
    <source>
        <dbReference type="Proteomes" id="UP000295444"/>
    </source>
</evidence>
<reference evidence="5 6" key="1">
    <citation type="submission" date="2019-03" db="EMBL/GenBank/DDBJ databases">
        <title>Genomic Encyclopedia of Type Strains, Phase IV (KMG-IV): sequencing the most valuable type-strain genomes for metagenomic binning, comparative biology and taxonomic classification.</title>
        <authorList>
            <person name="Goeker M."/>
        </authorList>
    </citation>
    <scope>NUCLEOTIDE SEQUENCE [LARGE SCALE GENOMIC DNA]</scope>
    <source>
        <strain evidence="5 6">DSM 45361</strain>
    </source>
</reference>
<dbReference type="GO" id="GO:0000287">
    <property type="term" value="F:magnesium ion binding"/>
    <property type="evidence" value="ECO:0007669"/>
    <property type="project" value="UniProtKB-ARBA"/>
</dbReference>
<dbReference type="AlphaFoldDB" id="A0A4R6S0K4"/>
<dbReference type="InterPro" id="IPR029061">
    <property type="entry name" value="THDP-binding"/>
</dbReference>
<feature type="domain" description="Transketolase-like pyrimidine-binding" evidence="4">
    <location>
        <begin position="4"/>
        <end position="177"/>
    </location>
</feature>
<keyword evidence="6" id="KW-1185">Reference proteome</keyword>
<dbReference type="SUPFAM" id="SSF52518">
    <property type="entry name" value="Thiamin diphosphate-binding fold (THDP-binding)"/>
    <property type="match status" value="1"/>
</dbReference>
<dbReference type="Pfam" id="PF02780">
    <property type="entry name" value="Transketolase_C"/>
    <property type="match status" value="1"/>
</dbReference>
<dbReference type="SUPFAM" id="SSF52922">
    <property type="entry name" value="TK C-terminal domain-like"/>
    <property type="match status" value="1"/>
</dbReference>
<proteinExistence type="predicted"/>
<dbReference type="OrthoDB" id="9766715at2"/>
<dbReference type="EMBL" id="SNXZ01000007">
    <property type="protein sequence ID" value="TDP93011.1"/>
    <property type="molecule type" value="Genomic_DNA"/>
</dbReference>
<evidence type="ECO:0000256" key="2">
    <source>
        <dbReference type="ARBA" id="ARBA00023002"/>
    </source>
</evidence>
<dbReference type="Proteomes" id="UP000295444">
    <property type="component" value="Unassembled WGS sequence"/>
</dbReference>
<gene>
    <name evidence="5" type="ORF">EV186_107246</name>
</gene>
<dbReference type="SMART" id="SM00861">
    <property type="entry name" value="Transket_pyr"/>
    <property type="match status" value="1"/>
</dbReference>
<sequence length="326" mass="34314">MPRLSYLKALNRALADELARDPAVFVLGEDVRVGVSYVTAGLAGKFGPERVVDAPLSEQAFTGFATGAALSGLRPVVEFQVPSLLFLVFEQIVNQAHKFSLMTGGQACVPVTYLVTGSGSRTGWAGQHSDHPYSLFAHAGVKTVVPATPADAYGLLATAIRDDDPVVVFAPAGALGVRDDVEYADLVAVPLGVGRVHRPGTQVTVVAIGHLVQDALAVADELAADVSVEVFDPRTVYPFDWDGLAASVGKTGRLVVFDDSNRMCGIGAEVLATAAERFDLHAPPARVCRPDGTVVPFAPALDRAVRPDRDGLATAILKVLNNGRRP</sequence>
<accession>A0A4R6S0K4</accession>
<dbReference type="InterPro" id="IPR009014">
    <property type="entry name" value="Transketo_C/PFOR_II"/>
</dbReference>
<comment type="caution">
    <text evidence="5">The sequence shown here is derived from an EMBL/GenBank/DDBJ whole genome shotgun (WGS) entry which is preliminary data.</text>
</comment>
<dbReference type="PANTHER" id="PTHR43257:SF2">
    <property type="entry name" value="PYRUVATE DEHYDROGENASE E1 COMPONENT SUBUNIT BETA"/>
    <property type="match status" value="1"/>
</dbReference>
<dbReference type="RefSeq" id="WP_133853342.1">
    <property type="nucleotide sequence ID" value="NZ_SNXZ01000007.1"/>
</dbReference>
<dbReference type="InterPro" id="IPR033248">
    <property type="entry name" value="Transketolase_C"/>
</dbReference>
<dbReference type="Gene3D" id="3.40.50.970">
    <property type="match status" value="1"/>
</dbReference>
<dbReference type="GO" id="GO:0016491">
    <property type="term" value="F:oxidoreductase activity"/>
    <property type="evidence" value="ECO:0007669"/>
    <property type="project" value="UniProtKB-KW"/>
</dbReference>
<evidence type="ECO:0000313" key="5">
    <source>
        <dbReference type="EMBL" id="TDP93011.1"/>
    </source>
</evidence>
<dbReference type="Gene3D" id="3.40.50.920">
    <property type="match status" value="1"/>
</dbReference>
<name>A0A4R6S0K4_LABRH</name>
<evidence type="ECO:0000259" key="4">
    <source>
        <dbReference type="SMART" id="SM00861"/>
    </source>
</evidence>
<organism evidence="5 6">
    <name type="scientific">Labedaea rhizosphaerae</name>
    <dbReference type="NCBI Taxonomy" id="598644"/>
    <lineage>
        <taxon>Bacteria</taxon>
        <taxon>Bacillati</taxon>
        <taxon>Actinomycetota</taxon>
        <taxon>Actinomycetes</taxon>
        <taxon>Pseudonocardiales</taxon>
        <taxon>Pseudonocardiaceae</taxon>
        <taxon>Labedaea</taxon>
    </lineage>
</organism>
<dbReference type="PANTHER" id="PTHR43257">
    <property type="entry name" value="PYRUVATE DEHYDROGENASE E1 COMPONENT BETA SUBUNIT"/>
    <property type="match status" value="1"/>
</dbReference>
<dbReference type="InterPro" id="IPR005475">
    <property type="entry name" value="Transketolase-like_Pyr-bd"/>
</dbReference>
<comment type="cofactor">
    <cofactor evidence="1">
        <name>thiamine diphosphate</name>
        <dbReference type="ChEBI" id="CHEBI:58937"/>
    </cofactor>
</comment>